<evidence type="ECO:0000256" key="1">
    <source>
        <dbReference type="SAM" id="MobiDB-lite"/>
    </source>
</evidence>
<feature type="transmembrane region" description="Helical" evidence="2">
    <location>
        <begin position="121"/>
        <end position="139"/>
    </location>
</feature>
<dbReference type="Proteomes" id="UP000054099">
    <property type="component" value="Unassembled WGS sequence"/>
</dbReference>
<evidence type="ECO:0000313" key="4">
    <source>
        <dbReference type="Proteomes" id="UP000054099"/>
    </source>
</evidence>
<protein>
    <submittedName>
        <fullName evidence="3">Uncharacterized protein</fullName>
    </submittedName>
</protein>
<organism evidence="3 4">
    <name type="scientific">Fictibacillus enclensis</name>
    <dbReference type="NCBI Taxonomy" id="1017270"/>
    <lineage>
        <taxon>Bacteria</taxon>
        <taxon>Bacillati</taxon>
        <taxon>Bacillota</taxon>
        <taxon>Bacilli</taxon>
        <taxon>Bacillales</taxon>
        <taxon>Fictibacillaceae</taxon>
        <taxon>Fictibacillus</taxon>
    </lineage>
</organism>
<dbReference type="EMBL" id="LNQN01000005">
    <property type="protein sequence ID" value="KSU81935.1"/>
    <property type="molecule type" value="Genomic_DNA"/>
</dbReference>
<feature type="transmembrane region" description="Helical" evidence="2">
    <location>
        <begin position="12"/>
        <end position="31"/>
    </location>
</feature>
<reference evidence="3 4" key="1">
    <citation type="journal article" date="2014" name="Antonie Van Leeuwenhoek">
        <title>Fictibacillus enclensis sp. nov., isolated from marine sediment.</title>
        <authorList>
            <person name="Dastager S.G."/>
            <person name="Mawlankar R."/>
            <person name="Srinivasan K."/>
            <person name="Tang S.K."/>
            <person name="Lee J.C."/>
            <person name="Ramana V.V."/>
            <person name="Shouche Y.S."/>
        </authorList>
    </citation>
    <scope>NUCLEOTIDE SEQUENCE [LARGE SCALE GENOMIC DNA]</scope>
    <source>
        <strain evidence="3 4">NIO-1003</strain>
    </source>
</reference>
<feature type="compositionally biased region" description="Basic and acidic residues" evidence="1">
    <location>
        <begin position="97"/>
        <end position="119"/>
    </location>
</feature>
<feature type="region of interest" description="Disordered" evidence="1">
    <location>
        <begin position="51"/>
        <end position="119"/>
    </location>
</feature>
<keyword evidence="2" id="KW-1133">Transmembrane helix</keyword>
<accession>A0A0V8J477</accession>
<proteinExistence type="predicted"/>
<evidence type="ECO:0000256" key="2">
    <source>
        <dbReference type="SAM" id="Phobius"/>
    </source>
</evidence>
<keyword evidence="2" id="KW-0472">Membrane</keyword>
<keyword evidence="2" id="KW-0812">Transmembrane</keyword>
<dbReference type="AlphaFoldDB" id="A0A0V8J477"/>
<feature type="compositionally biased region" description="Polar residues" evidence="1">
    <location>
        <begin position="71"/>
        <end position="82"/>
    </location>
</feature>
<name>A0A0V8J477_9BACL</name>
<comment type="caution">
    <text evidence="3">The sequence shown here is derived from an EMBL/GenBank/DDBJ whole genome shotgun (WGS) entry which is preliminary data.</text>
</comment>
<evidence type="ECO:0000313" key="3">
    <source>
        <dbReference type="EMBL" id="KSU81935.1"/>
    </source>
</evidence>
<sequence length="151" mass="16377">MLSIKEPKSWMNWAATGAMAVVLVFGLFQIYETGFMARAASPFGLAGGNAVAAGKGMDRDGDGDGGKPFNRQIQNDQINGTSENREGQGPPEQGSFQHDRPAFGEEGHRGREGFGERGHEFGGNVSPLSVIFVIAAYYFTQWYSKRKGKIV</sequence>
<dbReference type="RefSeq" id="WP_061973722.1">
    <property type="nucleotide sequence ID" value="NZ_FMAV01000003.1"/>
</dbReference>
<gene>
    <name evidence="3" type="ORF">AS030_16760</name>
</gene>
<feature type="compositionally biased region" description="Basic and acidic residues" evidence="1">
    <location>
        <begin position="56"/>
        <end position="65"/>
    </location>
</feature>
<keyword evidence="4" id="KW-1185">Reference proteome</keyword>